<comment type="similarity">
    <text evidence="2">Belongs to the class-A beta-lactamase family.</text>
</comment>
<evidence type="ECO:0000313" key="6">
    <source>
        <dbReference type="Proteomes" id="UP000027583"/>
    </source>
</evidence>
<dbReference type="EMBL" id="CBLX010000003">
    <property type="protein sequence ID" value="CDG38177.1"/>
    <property type="molecule type" value="Genomic_DNA"/>
</dbReference>
<comment type="caution">
    <text evidence="5">The sequence shown here is derived from an EMBL/GenBank/DDBJ whole genome shotgun (WGS) entry which is preliminary data.</text>
</comment>
<organism evidence="5 6">
    <name type="scientific">Asaia bogorensis</name>
    <dbReference type="NCBI Taxonomy" id="91915"/>
    <lineage>
        <taxon>Bacteria</taxon>
        <taxon>Pseudomonadati</taxon>
        <taxon>Pseudomonadota</taxon>
        <taxon>Alphaproteobacteria</taxon>
        <taxon>Acetobacterales</taxon>
        <taxon>Acetobacteraceae</taxon>
        <taxon>Asaia</taxon>
    </lineage>
</organism>
<feature type="domain" description="Beta-lactamase class A catalytic" evidence="4">
    <location>
        <begin position="76"/>
        <end position="292"/>
    </location>
</feature>
<dbReference type="GO" id="GO:0030655">
    <property type="term" value="P:beta-lactam antibiotic catabolic process"/>
    <property type="evidence" value="ECO:0007669"/>
    <property type="project" value="InterPro"/>
</dbReference>
<dbReference type="PRINTS" id="PR00118">
    <property type="entry name" value="BLACTAMASEA"/>
</dbReference>
<accession>A0A060QHF4</accession>
<name>A0A060QHF4_9PROT</name>
<dbReference type="InterPro" id="IPR012338">
    <property type="entry name" value="Beta-lactam/transpept-like"/>
</dbReference>
<sequence>MRPDPVAPLARRRLLVGLPLLGIAARSALSHEALAQAALTQSAPVLSPATHHALSDIATRYEKISGGRLGVHIFCPENGTALSWRGEERFRMCSSFKASLAACVLARCDRDEDDLTRRIAFRESDFKEPFWAPVAARNRDAGSLSLAALCAGAVTMSDNICANMLLRHIGGPAALTRFWRDSGDEITRLDAFEPELNRPSANPDDNTTSPVAMARTLHRLIHGTLLHPNSAALLRSWMINCTTGTQRLRAGLPAHWVVGDKTGNNGKDIAADIAFASPDKNAGKSVIIATYTAGGTPDETQFCRVFHDIGALAPALLG</sequence>
<evidence type="ECO:0000256" key="3">
    <source>
        <dbReference type="ARBA" id="ARBA00012865"/>
    </source>
</evidence>
<proteinExistence type="inferred from homology"/>
<dbReference type="InterPro" id="IPR000871">
    <property type="entry name" value="Beta-lactam_class-A"/>
</dbReference>
<dbReference type="eggNOG" id="COG2367">
    <property type="taxonomic scope" value="Bacteria"/>
</dbReference>
<dbReference type="InterPro" id="IPR045155">
    <property type="entry name" value="Beta-lactam_cat"/>
</dbReference>
<dbReference type="Pfam" id="PF13354">
    <property type="entry name" value="Beta-lactamase2"/>
    <property type="match status" value="1"/>
</dbReference>
<evidence type="ECO:0000259" key="4">
    <source>
        <dbReference type="Pfam" id="PF13354"/>
    </source>
</evidence>
<dbReference type="Gene3D" id="3.40.710.10">
    <property type="entry name" value="DD-peptidase/beta-lactamase superfamily"/>
    <property type="match status" value="1"/>
</dbReference>
<dbReference type="PANTHER" id="PTHR35333">
    <property type="entry name" value="BETA-LACTAMASE"/>
    <property type="match status" value="1"/>
</dbReference>
<evidence type="ECO:0000256" key="1">
    <source>
        <dbReference type="ARBA" id="ARBA00001526"/>
    </source>
</evidence>
<dbReference type="PANTHER" id="PTHR35333:SF3">
    <property type="entry name" value="BETA-LACTAMASE-TYPE TRANSPEPTIDASE FOLD CONTAINING PROTEIN"/>
    <property type="match status" value="1"/>
</dbReference>
<dbReference type="GO" id="GO:0008800">
    <property type="term" value="F:beta-lactamase activity"/>
    <property type="evidence" value="ECO:0007669"/>
    <property type="project" value="UniProtKB-EC"/>
</dbReference>
<dbReference type="NCBIfam" id="NF033103">
    <property type="entry name" value="bla_class_A"/>
    <property type="match status" value="1"/>
</dbReference>
<dbReference type="AlphaFoldDB" id="A0A060QHF4"/>
<gene>
    <name evidence="5" type="ORF">ASAP_0132</name>
</gene>
<reference evidence="5 6" key="2">
    <citation type="journal article" date="2014" name="PLoS ONE">
        <title>Evolution of mitochondria reconstructed from the energy metabolism of living bacteria.</title>
        <authorList>
            <person name="Degli Esposti M."/>
            <person name="Chouaia B."/>
            <person name="Comandatore F."/>
            <person name="Crotti E."/>
            <person name="Sassera D."/>
            <person name="Lievens P.M."/>
            <person name="Daffonchio D."/>
            <person name="Bandi C."/>
        </authorList>
    </citation>
    <scope>NUCLEOTIDE SEQUENCE [LARGE SCALE GENOMIC DNA]</scope>
    <source>
        <strain evidence="5 6">SF2.1</strain>
    </source>
</reference>
<dbReference type="GO" id="GO:0046677">
    <property type="term" value="P:response to antibiotic"/>
    <property type="evidence" value="ECO:0007669"/>
    <property type="project" value="InterPro"/>
</dbReference>
<evidence type="ECO:0000313" key="5">
    <source>
        <dbReference type="EMBL" id="CDG38177.1"/>
    </source>
</evidence>
<keyword evidence="5" id="KW-0378">Hydrolase</keyword>
<dbReference type="RefSeq" id="WP_023978354.1">
    <property type="nucleotide sequence ID" value="NZ_CBLX010000003.1"/>
</dbReference>
<dbReference type="Proteomes" id="UP000027583">
    <property type="component" value="Unassembled WGS sequence"/>
</dbReference>
<dbReference type="EC" id="3.5.2.6" evidence="3"/>
<reference evidence="5 6" key="1">
    <citation type="journal article" date="2014" name="Genome Biol. Evol.">
        <title>Acetic acid bacteria genomes reveal functional traits for adaptation to life in insect guts.</title>
        <authorList>
            <person name="Chouaia B."/>
            <person name="Gaiarsa S."/>
            <person name="Crotti E."/>
            <person name="Comandatore F."/>
            <person name="Degli Esposti M."/>
            <person name="Ricci I."/>
            <person name="Alma A."/>
            <person name="Favia G."/>
            <person name="Bandi C."/>
            <person name="Daffonchio D."/>
        </authorList>
    </citation>
    <scope>NUCLEOTIDE SEQUENCE [LARGE SCALE GENOMIC DNA]</scope>
    <source>
        <strain evidence="5 6">SF2.1</strain>
    </source>
</reference>
<evidence type="ECO:0000256" key="2">
    <source>
        <dbReference type="ARBA" id="ARBA00009009"/>
    </source>
</evidence>
<protein>
    <recommendedName>
        <fullName evidence="3">beta-lactamase</fullName>
        <ecNumber evidence="3">3.5.2.6</ecNumber>
    </recommendedName>
</protein>
<dbReference type="SUPFAM" id="SSF56601">
    <property type="entry name" value="beta-lactamase/transpeptidase-like"/>
    <property type="match status" value="1"/>
</dbReference>
<comment type="catalytic activity">
    <reaction evidence="1">
        <text>a beta-lactam + H2O = a substituted beta-amino acid</text>
        <dbReference type="Rhea" id="RHEA:20401"/>
        <dbReference type="ChEBI" id="CHEBI:15377"/>
        <dbReference type="ChEBI" id="CHEBI:35627"/>
        <dbReference type="ChEBI" id="CHEBI:140347"/>
        <dbReference type="EC" id="3.5.2.6"/>
    </reaction>
</comment>